<gene>
    <name evidence="1" type="ORF">LPJ66_000817</name>
</gene>
<sequence>MPLYDGRPLQLLPGPLVLDDPHGHHPQGWQLRLTGEAFTDYEAYLDRLTFYRKPHFTCSLTGQPNLNYEQALLSERAAHHRSSGIGFSDMLVCEMLTFLSQSTLSISLAVDALYYRFQYDFFIGEHIDVKYPGTQGAMYECFVVGIGSMPPVLVENEGVMDAAVERLGYGARRVVAYEERKQRMYSVRLYDIEGVPIADSDISVPATELGRSRNVFTKVALRQFLDDNMDRAARPGSPWIVKPEWRERFRIPYMYGGEARLLRSVGNASGNKASRATAEQHSGNAPAAASPGSASTIAASAGSKQKTANVVVDPYAAEREFPVRGVRKFPIDDLEFQQYQHVKLNEGVVWAARRKLHGEKKPVAQITDFFQINKAKDQGQDQDQDQGQGQGQDQEAAAAEDQDQEGETLMKWPEPLCEWQVPASLVSRMLSTYMFISCFGSTLGLSAYSLDYFELALVHNTQNSVFIETVLALLNTIAEDRRRNPNVYSRRIEAMIEEQDASVSDKEEEMDVDSETLPALLLGSKNAKKSGRKALLPPTVRRSTRMRQSGSALANSSVASSECGSDSDASGAEATARRATRGGSRLAAIKQQQQKQQRGGSVNVSSAPSSDNEDSGKDNDDDNENTDNTPIAVDVQALGPHALLRHLSRTWADTQTARDAWASALAGWVLEASHADYASELHALRHALWDSNSDTGGLEAALWGALDGCASRLQLLEVLVGECTSIDCVREFLEQSAEQSVELRRERVELRREAKRVAEQLDELDRADQAAVALGESREQGRKETEVGALRLKERRRLGEAERQHQKRLDAVERELRRLGVGRLVPLGCDRYLTRYFFLDGIGACPLSGACTGRVLVQPAAWPELVEHFAGQPGFVRAAWPLELPPVWSGGAAVSDFLGRADHGITSSALQLTEPQLPLAELARAGELWGYYATTAQVDELRRWLEPRGRREAALAAELELVHMALGVSLRARCRLLEASFDARVRARESLSQRLAKAEAEEAGPEAARLAEQLAEIDRTPVARVLLPPNVLVGGSSGINDANDANDANGANGDAAALANGSSRASSMDPAAADADLFVQQANSLASAKRLAAAKPGRGRKPKVSRARKTIVDHFLEYENVL</sequence>
<dbReference type="EMBL" id="JANBPG010000029">
    <property type="protein sequence ID" value="KAJ1901402.1"/>
    <property type="molecule type" value="Genomic_DNA"/>
</dbReference>
<proteinExistence type="predicted"/>
<organism evidence="1 2">
    <name type="scientific">Kickxella alabastrina</name>
    <dbReference type="NCBI Taxonomy" id="61397"/>
    <lineage>
        <taxon>Eukaryota</taxon>
        <taxon>Fungi</taxon>
        <taxon>Fungi incertae sedis</taxon>
        <taxon>Zoopagomycota</taxon>
        <taxon>Kickxellomycotina</taxon>
        <taxon>Kickxellomycetes</taxon>
        <taxon>Kickxellales</taxon>
        <taxon>Kickxellaceae</taxon>
        <taxon>Kickxella</taxon>
    </lineage>
</organism>
<keyword evidence="2" id="KW-1185">Reference proteome</keyword>
<evidence type="ECO:0000313" key="2">
    <source>
        <dbReference type="Proteomes" id="UP001150581"/>
    </source>
</evidence>
<name>A0ACC1IV57_9FUNG</name>
<accession>A0ACC1IV57</accession>
<evidence type="ECO:0000313" key="1">
    <source>
        <dbReference type="EMBL" id="KAJ1901402.1"/>
    </source>
</evidence>
<protein>
    <submittedName>
        <fullName evidence="1">Uncharacterized protein</fullName>
    </submittedName>
</protein>
<reference evidence="1" key="1">
    <citation type="submission" date="2022-07" db="EMBL/GenBank/DDBJ databases">
        <title>Phylogenomic reconstructions and comparative analyses of Kickxellomycotina fungi.</title>
        <authorList>
            <person name="Reynolds N.K."/>
            <person name="Stajich J.E."/>
            <person name="Barry K."/>
            <person name="Grigoriev I.V."/>
            <person name="Crous P."/>
            <person name="Smith M.E."/>
        </authorList>
    </citation>
    <scope>NUCLEOTIDE SEQUENCE</scope>
    <source>
        <strain evidence="1">Benny 63K</strain>
    </source>
</reference>
<dbReference type="Proteomes" id="UP001150581">
    <property type="component" value="Unassembled WGS sequence"/>
</dbReference>
<comment type="caution">
    <text evidence="1">The sequence shown here is derived from an EMBL/GenBank/DDBJ whole genome shotgun (WGS) entry which is preliminary data.</text>
</comment>